<evidence type="ECO:0000313" key="3">
    <source>
        <dbReference type="Proteomes" id="UP001209417"/>
    </source>
</evidence>
<accession>A0AAW5U464</accession>
<dbReference type="InterPro" id="IPR001296">
    <property type="entry name" value="Glyco_trans_1"/>
</dbReference>
<proteinExistence type="predicted"/>
<dbReference type="Gene3D" id="3.40.50.2000">
    <property type="entry name" value="Glycogen Phosphorylase B"/>
    <property type="match status" value="2"/>
</dbReference>
<dbReference type="RefSeq" id="WP_264953489.1">
    <property type="nucleotide sequence ID" value="NZ_JAPDVE010000017.1"/>
</dbReference>
<dbReference type="PANTHER" id="PTHR12526:SF637">
    <property type="entry name" value="GLYCOSYLTRANSFERASE EPSF-RELATED"/>
    <property type="match status" value="1"/>
</dbReference>
<comment type="caution">
    <text evidence="2">The sequence shown here is derived from an EMBL/GenBank/DDBJ whole genome shotgun (WGS) entry which is preliminary data.</text>
</comment>
<protein>
    <submittedName>
        <fullName evidence="2">Glycosyltransferase family 4 protein</fullName>
    </submittedName>
</protein>
<dbReference type="CDD" id="cd03801">
    <property type="entry name" value="GT4_PimA-like"/>
    <property type="match status" value="1"/>
</dbReference>
<evidence type="ECO:0000313" key="2">
    <source>
        <dbReference type="EMBL" id="MCW4133034.1"/>
    </source>
</evidence>
<dbReference type="Proteomes" id="UP001209417">
    <property type="component" value="Unassembled WGS sequence"/>
</dbReference>
<name>A0AAW5U464_9BACT</name>
<dbReference type="SUPFAM" id="SSF53756">
    <property type="entry name" value="UDP-Glycosyltransferase/glycogen phosphorylase"/>
    <property type="match status" value="1"/>
</dbReference>
<dbReference type="EMBL" id="JAPDVG010000002">
    <property type="protein sequence ID" value="MCW4133034.1"/>
    <property type="molecule type" value="Genomic_DNA"/>
</dbReference>
<evidence type="ECO:0000259" key="1">
    <source>
        <dbReference type="Pfam" id="PF00534"/>
    </source>
</evidence>
<organism evidence="2 3">
    <name type="scientific">Segatella copri</name>
    <dbReference type="NCBI Taxonomy" id="165179"/>
    <lineage>
        <taxon>Bacteria</taxon>
        <taxon>Pseudomonadati</taxon>
        <taxon>Bacteroidota</taxon>
        <taxon>Bacteroidia</taxon>
        <taxon>Bacteroidales</taxon>
        <taxon>Prevotellaceae</taxon>
        <taxon>Segatella</taxon>
    </lineage>
</organism>
<dbReference type="PANTHER" id="PTHR12526">
    <property type="entry name" value="GLYCOSYLTRANSFERASE"/>
    <property type="match status" value="1"/>
</dbReference>
<dbReference type="GO" id="GO:0016757">
    <property type="term" value="F:glycosyltransferase activity"/>
    <property type="evidence" value="ECO:0007669"/>
    <property type="project" value="InterPro"/>
</dbReference>
<sequence>MTNNKKTLIYIDGANPEDKRSWSGIPYNLVQQLKRNYDVETIWLQETKMERIFRLTYKVFWRLLGKHNDPCFTTTYAKLKGRRVNKLLARKKYDVVFFRGSNLAAYVKTDIPQRVYFSDACFHQMVDYYFFHLTDANIKDGNEVQRRAMQNCNVNVFASNWAMRDAVDFYHIPESTCHLGYFGASVDTTEFKKQPHDESLVNLLFVGVEWERKGGEIAVECTKLLNKKDTSRRYVLHFVGCQPPYEIKDENIKFYGFLNRNIPEQAQKMISLREQADIFILPTRAECAGIVFCESSAYGIPSITFDTGGIGDYVLNGENGYRLPMGSNPIDFVNKILEVLADKGKLQYMQEKAAQMYKERMNWDALGDRFREVIG</sequence>
<reference evidence="2" key="1">
    <citation type="submission" date="2022-11" db="EMBL/GenBank/DDBJ databases">
        <title>Genomic repertoires linked with pathogenic potency of arthritogenic Prevotella copri isolated from the gut of rheumatoid arthritis patients.</title>
        <authorList>
            <person name="Nii T."/>
            <person name="Maeda Y."/>
            <person name="Motooka D."/>
            <person name="Naito M."/>
            <person name="Matsumoto Y."/>
            <person name="Ogawa T."/>
            <person name="Oguro-Igashira E."/>
            <person name="Kishikawa T."/>
            <person name="Yamashita M."/>
            <person name="Koizumi S."/>
            <person name="Kurakawa T."/>
            <person name="Okumura R."/>
            <person name="Kayama H."/>
            <person name="Murakami M."/>
            <person name="Sakaguchi T."/>
            <person name="Das B."/>
            <person name="Nakamura S."/>
            <person name="Okada Y."/>
            <person name="Kumanogoh A."/>
            <person name="Takeda K."/>
        </authorList>
    </citation>
    <scope>NUCLEOTIDE SEQUENCE</scope>
    <source>
        <strain evidence="2">H019-1</strain>
    </source>
</reference>
<gene>
    <name evidence="2" type="ORF">ONT19_15900</name>
</gene>
<feature type="domain" description="Glycosyl transferase family 1" evidence="1">
    <location>
        <begin position="188"/>
        <end position="355"/>
    </location>
</feature>
<dbReference type="Pfam" id="PF00534">
    <property type="entry name" value="Glycos_transf_1"/>
    <property type="match status" value="1"/>
</dbReference>
<dbReference type="AlphaFoldDB" id="A0AAW5U464"/>